<dbReference type="Pfam" id="PF00106">
    <property type="entry name" value="adh_short"/>
    <property type="match status" value="1"/>
</dbReference>
<dbReference type="Proteomes" id="UP000515563">
    <property type="component" value="Chromosome"/>
</dbReference>
<dbReference type="PANTHER" id="PTHR43313">
    <property type="entry name" value="SHORT-CHAIN DEHYDROGENASE/REDUCTASE FAMILY 9C"/>
    <property type="match status" value="1"/>
</dbReference>
<protein>
    <submittedName>
        <fullName evidence="1">SDR family oxidoreductase</fullName>
    </submittedName>
</protein>
<dbReference type="GO" id="GO:0008202">
    <property type="term" value="P:steroid metabolic process"/>
    <property type="evidence" value="ECO:0007669"/>
    <property type="project" value="TreeGrafter"/>
</dbReference>
<dbReference type="GO" id="GO:0016491">
    <property type="term" value="F:oxidoreductase activity"/>
    <property type="evidence" value="ECO:0007669"/>
    <property type="project" value="TreeGrafter"/>
</dbReference>
<dbReference type="InterPro" id="IPR002347">
    <property type="entry name" value="SDR_fam"/>
</dbReference>
<dbReference type="PRINTS" id="PR00081">
    <property type="entry name" value="GDHRDH"/>
</dbReference>
<sequence length="276" mass="29055">MKAVMMTGAGSGIGAATALRLDRMGLRVFAGVHDAADGEILGRQTSSSVSTHQVDVTDRASIEAFVATVDAELGSDGLTAVVNIAGEGIAGPLELLPIDSLREQLEVNVIGQVSLTQLALPLVRRTGSGGRIVFVGSMGGLVSVQLAGAYHASKYAIEAIGDAWRQELAPDGIAVSIVEPGPIATPLWAKAVQTLDRLPANERYAARIDAFRESLRSASKNGISPDKVAEVIEHAVTADRPRSRYPVGVAARVIPPLRRLMPDHLFDKAARRVTAQ</sequence>
<dbReference type="EMBL" id="CP043661">
    <property type="protein sequence ID" value="QNE16930.1"/>
    <property type="molecule type" value="Genomic_DNA"/>
</dbReference>
<dbReference type="AlphaFoldDB" id="A0A7G6WSG5"/>
<proteinExistence type="predicted"/>
<dbReference type="SUPFAM" id="SSF51735">
    <property type="entry name" value="NAD(P)-binding Rossmann-fold domains"/>
    <property type="match status" value="1"/>
</dbReference>
<dbReference type="Gene3D" id="3.40.50.720">
    <property type="entry name" value="NAD(P)-binding Rossmann-like Domain"/>
    <property type="match status" value="1"/>
</dbReference>
<dbReference type="PANTHER" id="PTHR43313:SF1">
    <property type="entry name" value="3BETA-HYDROXYSTEROID DEHYDROGENASE DHS-16"/>
    <property type="match status" value="1"/>
</dbReference>
<evidence type="ECO:0000313" key="2">
    <source>
        <dbReference type="Proteomes" id="UP000515563"/>
    </source>
</evidence>
<dbReference type="RefSeq" id="WP_185445762.1">
    <property type="nucleotide sequence ID" value="NZ_CP043661.1"/>
</dbReference>
<gene>
    <name evidence="1" type="ORF">F1D05_02200</name>
</gene>
<evidence type="ECO:0000313" key="1">
    <source>
        <dbReference type="EMBL" id="QNE16930.1"/>
    </source>
</evidence>
<name>A0A7G6WSG5_9ACTN</name>
<reference evidence="2" key="1">
    <citation type="submission" date="2019-09" db="EMBL/GenBank/DDBJ databases">
        <title>Antimicrobial potential of Antarctic Bacteria.</title>
        <authorList>
            <person name="Benaud N."/>
            <person name="Edwards R.J."/>
            <person name="Ferrari B.C."/>
        </authorList>
    </citation>
    <scope>NUCLEOTIDE SEQUENCE [LARGE SCALE GENOMIC DNA]</scope>
    <source>
        <strain evidence="2">SPB151</strain>
    </source>
</reference>
<keyword evidence="2" id="KW-1185">Reference proteome</keyword>
<organism evidence="1 2">
    <name type="scientific">Kribbella qitaiheensis</name>
    <dbReference type="NCBI Taxonomy" id="1544730"/>
    <lineage>
        <taxon>Bacteria</taxon>
        <taxon>Bacillati</taxon>
        <taxon>Actinomycetota</taxon>
        <taxon>Actinomycetes</taxon>
        <taxon>Propionibacteriales</taxon>
        <taxon>Kribbellaceae</taxon>
        <taxon>Kribbella</taxon>
    </lineage>
</organism>
<dbReference type="InterPro" id="IPR036291">
    <property type="entry name" value="NAD(P)-bd_dom_sf"/>
</dbReference>
<accession>A0A7G6WSG5</accession>
<dbReference type="KEGG" id="kqi:F1D05_02200"/>
<reference evidence="1 2" key="2">
    <citation type="journal article" date="2020" name="Microbiol. Resour. Announc.">
        <title>Antarctic desert soil bacteria exhibit high novel natural product potential, evaluated through long-read genome sequencing and comparative genomics.</title>
        <authorList>
            <person name="Benaud N."/>
            <person name="Edwards R.J."/>
            <person name="Amos T.G."/>
            <person name="D'Agostino P.M."/>
            <person name="Gutierrez-Chavez C."/>
            <person name="Montgomery K."/>
            <person name="Nicetic I."/>
            <person name="Ferrari B.C."/>
        </authorList>
    </citation>
    <scope>NUCLEOTIDE SEQUENCE [LARGE SCALE GENOMIC DNA]</scope>
    <source>
        <strain evidence="1 2">SPB151</strain>
    </source>
</reference>
<dbReference type="CDD" id="cd05374">
    <property type="entry name" value="17beta-HSD-like_SDR_c"/>
    <property type="match status" value="1"/>
</dbReference>